<feature type="domain" description="C2H2-type" evidence="6">
    <location>
        <begin position="282"/>
        <end position="311"/>
    </location>
</feature>
<dbReference type="Proteomes" id="UP000694941">
    <property type="component" value="Unplaced"/>
</dbReference>
<feature type="compositionally biased region" description="Basic and acidic residues" evidence="5">
    <location>
        <begin position="112"/>
        <end position="128"/>
    </location>
</feature>
<dbReference type="CDD" id="cd21973">
    <property type="entry name" value="KLF6_7_N-like"/>
    <property type="match status" value="1"/>
</dbReference>
<evidence type="ECO:0000256" key="5">
    <source>
        <dbReference type="SAM" id="MobiDB-lite"/>
    </source>
</evidence>
<name>A0ABM1BCH7_LIMPO</name>
<keyword evidence="3" id="KW-0862">Zinc</keyword>
<dbReference type="PROSITE" id="PS50157">
    <property type="entry name" value="ZINC_FINGER_C2H2_2"/>
    <property type="match status" value="3"/>
</dbReference>
<evidence type="ECO:0000256" key="4">
    <source>
        <dbReference type="PROSITE-ProRule" id="PRU00042"/>
    </source>
</evidence>
<evidence type="ECO:0000259" key="6">
    <source>
        <dbReference type="PROSITE" id="PS50157"/>
    </source>
</evidence>
<feature type="domain" description="C2H2-type" evidence="6">
    <location>
        <begin position="252"/>
        <end position="281"/>
    </location>
</feature>
<evidence type="ECO:0000256" key="1">
    <source>
        <dbReference type="ARBA" id="ARBA00022723"/>
    </source>
</evidence>
<accession>A0ABM1BCH7</accession>
<gene>
    <name evidence="8" type="primary">LOC106463715</name>
</gene>
<keyword evidence="1" id="KW-0479">Metal-binding</keyword>
<dbReference type="SMART" id="SM00355">
    <property type="entry name" value="ZnF_C2H2"/>
    <property type="match status" value="3"/>
</dbReference>
<dbReference type="PROSITE" id="PS00028">
    <property type="entry name" value="ZINC_FINGER_C2H2_1"/>
    <property type="match status" value="3"/>
</dbReference>
<proteinExistence type="predicted"/>
<dbReference type="InterPro" id="IPR036236">
    <property type="entry name" value="Znf_C2H2_sf"/>
</dbReference>
<evidence type="ECO:0000313" key="7">
    <source>
        <dbReference type="Proteomes" id="UP000694941"/>
    </source>
</evidence>
<dbReference type="Pfam" id="PF00096">
    <property type="entry name" value="zf-C2H2"/>
    <property type="match status" value="3"/>
</dbReference>
<dbReference type="GeneID" id="106463715"/>
<sequence length="335" mass="37642">MMDILPSGNIFRELQTVHDTGFFSSQLSLEDMWQQTNLEMERYLRDEPRIHKCRQLPKSVKNLFSLSTDRELSSRESICDERGLGPNGSLLSFSSTTGSGNCSNDSENSSGGEDRLSVSDLDLSDHNGDSVTHSALRRKSVETSVTTVKDFKNNYHSSPPGGGSISVNFLTKLGKSPLSPPCSPEDAIKRPSIQDVDISASLQVAVTTKTFIPQDLSSTLGPRMLATLTASDNLIDSRCHIELVPDNKRRIHKCQFNGCKKVYTKSSHLKAHQRTHTGEKPYKCTWDGCEWRFARSDELTRHYRKHTGCKPFKCNHCERCFSRSDHLALHLKKHQ</sequence>
<keyword evidence="7" id="KW-1185">Reference proteome</keyword>
<evidence type="ECO:0000256" key="2">
    <source>
        <dbReference type="ARBA" id="ARBA00022771"/>
    </source>
</evidence>
<keyword evidence="2 4" id="KW-0863">Zinc-finger</keyword>
<protein>
    <submittedName>
        <fullName evidence="8">Krueppel-like factor luna isoform X1</fullName>
    </submittedName>
</protein>
<evidence type="ECO:0000256" key="3">
    <source>
        <dbReference type="ARBA" id="ARBA00022833"/>
    </source>
</evidence>
<feature type="domain" description="C2H2-type" evidence="6">
    <location>
        <begin position="312"/>
        <end position="335"/>
    </location>
</feature>
<evidence type="ECO:0000313" key="8">
    <source>
        <dbReference type="RefSeq" id="XP_013779231.2"/>
    </source>
</evidence>
<feature type="region of interest" description="Disordered" evidence="5">
    <location>
        <begin position="89"/>
        <end position="139"/>
    </location>
</feature>
<feature type="compositionally biased region" description="Polar residues" evidence="5">
    <location>
        <begin position="101"/>
        <end position="111"/>
    </location>
</feature>
<feature type="compositionally biased region" description="Low complexity" evidence="5">
    <location>
        <begin position="89"/>
        <end position="100"/>
    </location>
</feature>
<dbReference type="PANTHER" id="PTHR23235:SF166">
    <property type="entry name" value="DENDRITIC ARBOR REDUCTION PROTEIN 1"/>
    <property type="match status" value="1"/>
</dbReference>
<organism evidence="7 8">
    <name type="scientific">Limulus polyphemus</name>
    <name type="common">Atlantic horseshoe crab</name>
    <dbReference type="NCBI Taxonomy" id="6850"/>
    <lineage>
        <taxon>Eukaryota</taxon>
        <taxon>Metazoa</taxon>
        <taxon>Ecdysozoa</taxon>
        <taxon>Arthropoda</taxon>
        <taxon>Chelicerata</taxon>
        <taxon>Merostomata</taxon>
        <taxon>Xiphosura</taxon>
        <taxon>Limulidae</taxon>
        <taxon>Limulus</taxon>
    </lineage>
</organism>
<dbReference type="RefSeq" id="XP_013779231.2">
    <property type="nucleotide sequence ID" value="XM_013923777.2"/>
</dbReference>
<dbReference type="SUPFAM" id="SSF57667">
    <property type="entry name" value="beta-beta-alpha zinc fingers"/>
    <property type="match status" value="2"/>
</dbReference>
<reference evidence="8" key="1">
    <citation type="submission" date="2025-08" db="UniProtKB">
        <authorList>
            <consortium name="RefSeq"/>
        </authorList>
    </citation>
    <scope>IDENTIFICATION</scope>
    <source>
        <tissue evidence="8">Muscle</tissue>
    </source>
</reference>
<dbReference type="PANTHER" id="PTHR23235">
    <property type="entry name" value="KRUEPPEL-LIKE TRANSCRIPTION FACTOR"/>
    <property type="match status" value="1"/>
</dbReference>
<dbReference type="InterPro" id="IPR013087">
    <property type="entry name" value="Znf_C2H2_type"/>
</dbReference>
<dbReference type="Gene3D" id="3.30.160.60">
    <property type="entry name" value="Classic Zinc Finger"/>
    <property type="match status" value="3"/>
</dbReference>